<feature type="domain" description="NodB homology" evidence="1">
    <location>
        <begin position="28"/>
        <end position="206"/>
    </location>
</feature>
<dbReference type="Pfam" id="PF01522">
    <property type="entry name" value="Polysacc_deac_1"/>
    <property type="match status" value="1"/>
</dbReference>
<dbReference type="CDD" id="cd10917">
    <property type="entry name" value="CE4_NodB_like_6s_7s"/>
    <property type="match status" value="1"/>
</dbReference>
<dbReference type="GO" id="GO:0016810">
    <property type="term" value="F:hydrolase activity, acting on carbon-nitrogen (but not peptide) bonds"/>
    <property type="evidence" value="ECO:0007669"/>
    <property type="project" value="InterPro"/>
</dbReference>
<evidence type="ECO:0000259" key="1">
    <source>
        <dbReference type="PROSITE" id="PS51677"/>
    </source>
</evidence>
<evidence type="ECO:0000313" key="3">
    <source>
        <dbReference type="Proteomes" id="UP000254711"/>
    </source>
</evidence>
<dbReference type="EMBL" id="QQSY01000007">
    <property type="protein sequence ID" value="RDI97049.1"/>
    <property type="molecule type" value="Genomic_DNA"/>
</dbReference>
<dbReference type="InterPro" id="IPR050248">
    <property type="entry name" value="Polysacc_deacetylase_ArnD"/>
</dbReference>
<dbReference type="PANTHER" id="PTHR10587:SF137">
    <property type="entry name" value="4-DEOXY-4-FORMAMIDO-L-ARABINOSE-PHOSPHOUNDECAPRENOL DEFORMYLASE ARND-RELATED"/>
    <property type="match status" value="1"/>
</dbReference>
<dbReference type="InterPro" id="IPR011330">
    <property type="entry name" value="Glyco_hydro/deAcase_b/a-brl"/>
</dbReference>
<dbReference type="Proteomes" id="UP000254711">
    <property type="component" value="Unassembled WGS sequence"/>
</dbReference>
<name>A0A370K344_9GAMM</name>
<keyword evidence="3" id="KW-1185">Reference proteome</keyword>
<dbReference type="OrthoDB" id="276604at2"/>
<gene>
    <name evidence="2" type="ORF">DVT68_18330</name>
</gene>
<comment type="caution">
    <text evidence="2">The sequence shown here is derived from an EMBL/GenBank/DDBJ whole genome shotgun (WGS) entry which is preliminary data.</text>
</comment>
<accession>A0A370K344</accession>
<dbReference type="InterPro" id="IPR002509">
    <property type="entry name" value="NODB_dom"/>
</dbReference>
<dbReference type="SUPFAM" id="SSF88713">
    <property type="entry name" value="Glycoside hydrolase/deacetylase"/>
    <property type="match status" value="1"/>
</dbReference>
<protein>
    <submittedName>
        <fullName evidence="2">Polysaccharide deacetylase family protein</fullName>
    </submittedName>
</protein>
<dbReference type="AlphaFoldDB" id="A0A370K344"/>
<dbReference type="Gene3D" id="3.20.20.370">
    <property type="entry name" value="Glycoside hydrolase/deacetylase"/>
    <property type="match status" value="1"/>
</dbReference>
<sequence>MNMRPRKQQLLRWLPDRLLRTHASAHAGARYLTFDDGPDPEHTPRLLDLLAAHGVHASFFLVGHRAEQHPTLVERMVDEGHVIANHSWSHWSFKPMSLHQQVDEFRRTDQLLRQFDGEPQHWLRTPQGYLDARLLLHCARHGRSIVYWSYDSMDYQKPATDALVARLRAQPPQPGDIVLMHDDSDLATDALGVLLPEWLAQGHHFRALPRKEP</sequence>
<dbReference type="RefSeq" id="WP_114826663.1">
    <property type="nucleotide sequence ID" value="NZ_QQSY01000007.1"/>
</dbReference>
<dbReference type="GO" id="GO:0005975">
    <property type="term" value="P:carbohydrate metabolic process"/>
    <property type="evidence" value="ECO:0007669"/>
    <property type="project" value="InterPro"/>
</dbReference>
<dbReference type="PANTHER" id="PTHR10587">
    <property type="entry name" value="GLYCOSYL TRANSFERASE-RELATED"/>
    <property type="match status" value="1"/>
</dbReference>
<proteinExistence type="predicted"/>
<organism evidence="2 3">
    <name type="scientific">Dyella solisilvae</name>
    <dbReference type="NCBI Taxonomy" id="1920168"/>
    <lineage>
        <taxon>Bacteria</taxon>
        <taxon>Pseudomonadati</taxon>
        <taxon>Pseudomonadota</taxon>
        <taxon>Gammaproteobacteria</taxon>
        <taxon>Lysobacterales</taxon>
        <taxon>Rhodanobacteraceae</taxon>
        <taxon>Dyella</taxon>
    </lineage>
</organism>
<dbReference type="PROSITE" id="PS51677">
    <property type="entry name" value="NODB"/>
    <property type="match status" value="1"/>
</dbReference>
<reference evidence="2 3" key="1">
    <citation type="submission" date="2018-07" db="EMBL/GenBank/DDBJ databases">
        <title>Dyella solisilvae sp. nov., isolated from the pine and broad-leaved mixed forest soil.</title>
        <authorList>
            <person name="Gao Z."/>
            <person name="Qiu L."/>
        </authorList>
    </citation>
    <scope>NUCLEOTIDE SEQUENCE [LARGE SCALE GENOMIC DNA]</scope>
    <source>
        <strain evidence="2 3">DHG54</strain>
    </source>
</reference>
<evidence type="ECO:0000313" key="2">
    <source>
        <dbReference type="EMBL" id="RDI97049.1"/>
    </source>
</evidence>